<comment type="cofactor">
    <cofactor evidence="2">
        <name>FAD</name>
        <dbReference type="ChEBI" id="CHEBI:57692"/>
    </cofactor>
</comment>
<dbReference type="CDD" id="cd08922">
    <property type="entry name" value="FHb-globin"/>
    <property type="match status" value="1"/>
</dbReference>
<evidence type="ECO:0000256" key="4">
    <source>
        <dbReference type="ARBA" id="ARBA00012229"/>
    </source>
</evidence>
<keyword evidence="5" id="KW-0216">Detoxification</keyword>
<dbReference type="GeneID" id="3874086"/>
<dbReference type="InterPro" id="IPR017927">
    <property type="entry name" value="FAD-bd_FR_type"/>
</dbReference>
<keyword evidence="13" id="KW-0520">NAD</keyword>
<dbReference type="PRINTS" id="PR00371">
    <property type="entry name" value="FPNCR"/>
</dbReference>
<comment type="catalytic activity">
    <reaction evidence="14">
        <text>2 nitric oxide + NADH + 2 O2 = 2 nitrate + NAD(+) + H(+)</text>
        <dbReference type="Rhea" id="RHEA:19469"/>
        <dbReference type="ChEBI" id="CHEBI:15378"/>
        <dbReference type="ChEBI" id="CHEBI:15379"/>
        <dbReference type="ChEBI" id="CHEBI:16480"/>
        <dbReference type="ChEBI" id="CHEBI:17632"/>
        <dbReference type="ChEBI" id="CHEBI:57540"/>
        <dbReference type="ChEBI" id="CHEBI:57945"/>
        <dbReference type="EC" id="1.14.12.17"/>
    </reaction>
</comment>
<dbReference type="RefSeq" id="XP_957939.2">
    <property type="nucleotide sequence ID" value="XM_952846.3"/>
</dbReference>
<name>Q7S074_NEUCR</name>
<dbReference type="PANTHER" id="PTHR43396:SF3">
    <property type="entry name" value="FLAVOHEMOPROTEIN"/>
    <property type="match status" value="1"/>
</dbReference>
<dbReference type="GO" id="GO:0046872">
    <property type="term" value="F:metal ion binding"/>
    <property type="evidence" value="ECO:0007669"/>
    <property type="project" value="UniProtKB-KW"/>
</dbReference>
<evidence type="ECO:0000256" key="2">
    <source>
        <dbReference type="ARBA" id="ARBA00001974"/>
    </source>
</evidence>
<dbReference type="OrthoDB" id="436496at2759"/>
<dbReference type="EC" id="1.14.12.17" evidence="4"/>
<evidence type="ECO:0000256" key="11">
    <source>
        <dbReference type="ARBA" id="ARBA00023002"/>
    </source>
</evidence>
<dbReference type="SMR" id="Q7S074"/>
<dbReference type="GO" id="GO:0020037">
    <property type="term" value="F:heme binding"/>
    <property type="evidence" value="ECO:0007669"/>
    <property type="project" value="InterPro"/>
</dbReference>
<evidence type="ECO:0000256" key="16">
    <source>
        <dbReference type="ARBA" id="ARBA00056398"/>
    </source>
</evidence>
<gene>
    <name evidence="19" type="ORF">NCU10051</name>
</gene>
<evidence type="ECO:0000256" key="8">
    <source>
        <dbReference type="ARBA" id="ARBA00022723"/>
    </source>
</evidence>
<keyword evidence="12" id="KW-0408">Iron</keyword>
<evidence type="ECO:0000256" key="6">
    <source>
        <dbReference type="ARBA" id="ARBA00022617"/>
    </source>
</evidence>
<dbReference type="GO" id="GO:0071949">
    <property type="term" value="F:FAD binding"/>
    <property type="evidence" value="ECO:0000318"/>
    <property type="project" value="GO_Central"/>
</dbReference>
<feature type="domain" description="Globin" evidence="17">
    <location>
        <begin position="49"/>
        <end position="186"/>
    </location>
</feature>
<dbReference type="AlphaFoldDB" id="Q7S074"/>
<dbReference type="GO" id="GO:0019825">
    <property type="term" value="F:oxygen binding"/>
    <property type="evidence" value="ECO:0007669"/>
    <property type="project" value="InterPro"/>
</dbReference>
<dbReference type="SUPFAM" id="SSF52343">
    <property type="entry name" value="Ferredoxin reductase-like, C-terminal NADP-linked domain"/>
    <property type="match status" value="1"/>
</dbReference>
<evidence type="ECO:0000256" key="1">
    <source>
        <dbReference type="ARBA" id="ARBA00001970"/>
    </source>
</evidence>
<dbReference type="GO" id="GO:0046210">
    <property type="term" value="P:nitric oxide catabolic process"/>
    <property type="evidence" value="ECO:0000318"/>
    <property type="project" value="GO_Central"/>
</dbReference>
<comment type="cofactor">
    <cofactor evidence="1">
        <name>heme b</name>
        <dbReference type="ChEBI" id="CHEBI:60344"/>
    </cofactor>
</comment>
<sequence>MHHHPELQVPIQLQTNTLNFIFQPLITPTLALSISSVAFLKAQPSFRMTLTDAQISIVKSTAPVLKQHGEAITTVFYNDLITENPSLKNIFSLTSQATGAQPRALAHAVLAYATYIDNLSALSEAVARIAHKHVSLQVEPAQYAIVGQYLIQAIGKVLGDAATPEIVDAWTAAYGVLANVFIGVEGGMYEENEKKDHWKGWRKFRIARKVEESSSISSFYLRPVDGATLPKYLPGQYVSVQVLVSQLGYLQSRQYSLSEAPKEGGMEEYRISVKREEGETGAPGLVSNLLHGMQEGAEVEVSHPQGEFFLDPADASKEGVPAVLISVGVGATPMMAILKSLLQENVKRRPVSWIHASKSSSTQPFGEEVRRIVKENPEQVSAHVFLKTVAGTDQAGVHYDFADTRMDLTKLDGERDLHLADKRTEYYICGPETFMVETRKVLVGLGVDKSKVHLELFATGFVADE</sequence>
<reference evidence="19 20" key="1">
    <citation type="journal article" date="2003" name="Nature">
        <title>The genome sequence of the filamentous fungus Neurospora crassa.</title>
        <authorList>
            <person name="Galagan J.E."/>
            <person name="Calvo S.E."/>
            <person name="Borkovich K.A."/>
            <person name="Selker E.U."/>
            <person name="Read N.D."/>
            <person name="Jaffe D."/>
            <person name="FitzHugh W."/>
            <person name="Ma L.J."/>
            <person name="Smirnov S."/>
            <person name="Purcell S."/>
            <person name="Rehman B."/>
            <person name="Elkins T."/>
            <person name="Engels R."/>
            <person name="Wang S."/>
            <person name="Nielsen C.B."/>
            <person name="Butler J."/>
            <person name="Endrizzi M."/>
            <person name="Qui D."/>
            <person name="Ianakiev P."/>
            <person name="Bell-Pedersen D."/>
            <person name="Nelson M.A."/>
            <person name="Werner-Washburne M."/>
            <person name="Selitrennikoff C.P."/>
            <person name="Kinsey J.A."/>
            <person name="Braun E.L."/>
            <person name="Zelter A."/>
            <person name="Schulte U."/>
            <person name="Kothe G.O."/>
            <person name="Jedd G."/>
            <person name="Mewes W."/>
            <person name="Staben C."/>
            <person name="Marcotte E."/>
            <person name="Greenberg D."/>
            <person name="Roy A."/>
            <person name="Foley K."/>
            <person name="Naylor J."/>
            <person name="Stange-Thomann N."/>
            <person name="Barrett R."/>
            <person name="Gnerre S."/>
            <person name="Kamal M."/>
            <person name="Kamvysselis M."/>
            <person name="Mauceli E."/>
            <person name="Bielke C."/>
            <person name="Rudd S."/>
            <person name="Frishman D."/>
            <person name="Krystofova S."/>
            <person name="Rasmussen C."/>
            <person name="Metzenberg R.L."/>
            <person name="Perkins D.D."/>
            <person name="Kroken S."/>
            <person name="Cogoni C."/>
            <person name="Macino G."/>
            <person name="Catcheside D."/>
            <person name="Li W."/>
            <person name="Pratt R.J."/>
            <person name="Osmani S.A."/>
            <person name="DeSouza C.P."/>
            <person name="Glass L."/>
            <person name="Orbach M.J."/>
            <person name="Berglund J.A."/>
            <person name="Voelker R."/>
            <person name="Yarden O."/>
            <person name="Plamann M."/>
            <person name="Seiler S."/>
            <person name="Dunlap J."/>
            <person name="Radford A."/>
            <person name="Aramayo R."/>
            <person name="Natvig D.O."/>
            <person name="Alex L.A."/>
            <person name="Mannhaupt G."/>
            <person name="Ebbole D.J."/>
            <person name="Freitag M."/>
            <person name="Paulsen I."/>
            <person name="Sachs M.S."/>
            <person name="Lander E.S."/>
            <person name="Nusbaum C."/>
            <person name="Birren B."/>
        </authorList>
    </citation>
    <scope>NUCLEOTIDE SEQUENCE [LARGE SCALE GENOMIC DNA]</scope>
    <source>
        <strain evidence="20">ATCC 24698 / 74-OR23-1A / CBS 708.71 / DSM 1257 / FGSC 987</strain>
    </source>
</reference>
<dbReference type="Gene3D" id="1.10.490.10">
    <property type="entry name" value="Globins"/>
    <property type="match status" value="1"/>
</dbReference>
<protein>
    <recommendedName>
        <fullName evidence="4">nitric oxide dioxygenase</fullName>
        <ecNumber evidence="4">1.14.12.17</ecNumber>
    </recommendedName>
</protein>
<dbReference type="GO" id="GO:0009636">
    <property type="term" value="P:response to toxic substance"/>
    <property type="evidence" value="ECO:0007669"/>
    <property type="project" value="UniProtKB-KW"/>
</dbReference>
<evidence type="ECO:0000256" key="13">
    <source>
        <dbReference type="ARBA" id="ARBA00023027"/>
    </source>
</evidence>
<keyword evidence="10" id="KW-0521">NADP</keyword>
<evidence type="ECO:0000256" key="12">
    <source>
        <dbReference type="ARBA" id="ARBA00023004"/>
    </source>
</evidence>
<keyword evidence="8" id="KW-0479">Metal-binding</keyword>
<evidence type="ECO:0000259" key="18">
    <source>
        <dbReference type="PROSITE" id="PS51384"/>
    </source>
</evidence>
<dbReference type="Pfam" id="PF00970">
    <property type="entry name" value="FAD_binding_6"/>
    <property type="match status" value="1"/>
</dbReference>
<dbReference type="FunFam" id="3.40.50.80:FF:000010">
    <property type="entry name" value="Flavohemoprotein"/>
    <property type="match status" value="1"/>
</dbReference>
<dbReference type="GO" id="GO:0071500">
    <property type="term" value="P:cellular response to nitrosative stress"/>
    <property type="evidence" value="ECO:0000318"/>
    <property type="project" value="GO_Central"/>
</dbReference>
<keyword evidence="7" id="KW-0285">Flavoprotein</keyword>
<dbReference type="InterPro" id="IPR008333">
    <property type="entry name" value="Cbr1-like_FAD-bd_dom"/>
</dbReference>
<dbReference type="InterPro" id="IPR001709">
    <property type="entry name" value="Flavoprot_Pyr_Nucl_cyt_Rdtase"/>
</dbReference>
<dbReference type="KEGG" id="ncr:NCU10051"/>
<dbReference type="InterPro" id="IPR001433">
    <property type="entry name" value="OxRdtase_FAD/NAD-bd"/>
</dbReference>
<dbReference type="PaxDb" id="5141-EFNCRP00000009177"/>
<dbReference type="Pfam" id="PF00042">
    <property type="entry name" value="Globin"/>
    <property type="match status" value="1"/>
</dbReference>
<dbReference type="InterPro" id="IPR009050">
    <property type="entry name" value="Globin-like_sf"/>
</dbReference>
<dbReference type="FunFam" id="1.10.490.10:FF:000003">
    <property type="entry name" value="Flavohemoprotein"/>
    <property type="match status" value="1"/>
</dbReference>
<evidence type="ECO:0000256" key="5">
    <source>
        <dbReference type="ARBA" id="ARBA00022575"/>
    </source>
</evidence>
<dbReference type="InParanoid" id="Q7S074"/>
<evidence type="ECO:0000256" key="14">
    <source>
        <dbReference type="ARBA" id="ARBA00048649"/>
    </source>
</evidence>
<evidence type="ECO:0000313" key="19">
    <source>
        <dbReference type="EMBL" id="EAA28703.2"/>
    </source>
</evidence>
<dbReference type="PANTHER" id="PTHR43396">
    <property type="entry name" value="FLAVOHEMOPROTEIN"/>
    <property type="match status" value="1"/>
</dbReference>
<dbReference type="InterPro" id="IPR000971">
    <property type="entry name" value="Globin"/>
</dbReference>
<proteinExistence type="inferred from homology"/>
<comment type="catalytic activity">
    <reaction evidence="15">
        <text>2 nitric oxide + NADPH + 2 O2 = 2 nitrate + NADP(+) + H(+)</text>
        <dbReference type="Rhea" id="RHEA:19465"/>
        <dbReference type="ChEBI" id="CHEBI:15378"/>
        <dbReference type="ChEBI" id="CHEBI:15379"/>
        <dbReference type="ChEBI" id="CHEBI:16480"/>
        <dbReference type="ChEBI" id="CHEBI:17632"/>
        <dbReference type="ChEBI" id="CHEBI:57783"/>
        <dbReference type="ChEBI" id="CHEBI:58349"/>
        <dbReference type="EC" id="1.14.12.17"/>
    </reaction>
</comment>
<comment type="similarity">
    <text evidence="3">In the C-terminal section; belongs to the flavoprotein pyridine nucleotide cytochrome reductase family.</text>
</comment>
<dbReference type="FunCoup" id="Q7S074">
    <property type="interactions" value="314"/>
</dbReference>
<evidence type="ECO:0000256" key="3">
    <source>
        <dbReference type="ARBA" id="ARBA00006401"/>
    </source>
</evidence>
<dbReference type="InterPro" id="IPR039261">
    <property type="entry name" value="FNR_nucleotide-bd"/>
</dbReference>
<accession>Q7S074</accession>
<dbReference type="Gene3D" id="3.40.50.80">
    <property type="entry name" value="Nucleotide-binding domain of ferredoxin-NADP reductase (FNR) module"/>
    <property type="match status" value="1"/>
</dbReference>
<evidence type="ECO:0000259" key="17">
    <source>
        <dbReference type="PROSITE" id="PS01033"/>
    </source>
</evidence>
<dbReference type="Proteomes" id="UP000001805">
    <property type="component" value="Chromosome 7, Linkage Group VII"/>
</dbReference>
<dbReference type="FunFam" id="2.40.30.10:FF:000034">
    <property type="entry name" value="Flavohemoprotein"/>
    <property type="match status" value="1"/>
</dbReference>
<dbReference type="HOGENOM" id="CLU_003827_12_0_1"/>
<keyword evidence="6" id="KW-0349">Heme</keyword>
<dbReference type="STRING" id="367110.Q7S074"/>
<dbReference type="PROSITE" id="PS01033">
    <property type="entry name" value="GLOBIN"/>
    <property type="match status" value="1"/>
</dbReference>
<keyword evidence="11" id="KW-0560">Oxidoreductase</keyword>
<evidence type="ECO:0000256" key="15">
    <source>
        <dbReference type="ARBA" id="ARBA00049433"/>
    </source>
</evidence>
<evidence type="ECO:0000256" key="7">
    <source>
        <dbReference type="ARBA" id="ARBA00022630"/>
    </source>
</evidence>
<dbReference type="NCBIfam" id="NF009805">
    <property type="entry name" value="PRK13289.1"/>
    <property type="match status" value="1"/>
</dbReference>
<dbReference type="InterPro" id="IPR012292">
    <property type="entry name" value="Globin/Proto"/>
</dbReference>
<dbReference type="GO" id="GO:0008941">
    <property type="term" value="F:nitric oxide dioxygenase NAD(P)H activity"/>
    <property type="evidence" value="ECO:0000318"/>
    <property type="project" value="GO_Central"/>
</dbReference>
<keyword evidence="9" id="KW-0274">FAD</keyword>
<feature type="domain" description="FAD-binding FR-type" evidence="18">
    <location>
        <begin position="199"/>
        <end position="311"/>
    </location>
</feature>
<dbReference type="PROSITE" id="PS51384">
    <property type="entry name" value="FAD_FR"/>
    <property type="match status" value="1"/>
</dbReference>
<dbReference type="Gene3D" id="2.40.30.10">
    <property type="entry name" value="Translation factors"/>
    <property type="match status" value="1"/>
</dbReference>
<dbReference type="InterPro" id="IPR017938">
    <property type="entry name" value="Riboflavin_synthase-like_b-brl"/>
</dbReference>
<dbReference type="CDD" id="cd06184">
    <property type="entry name" value="flavohem_like_fad_nad_binding"/>
    <property type="match status" value="1"/>
</dbReference>
<comment type="function">
    <text evidence="16">In the presence of oxygen and NADH, it has NADH oxidase activity, which leads to the generation of superoxide and H(2)O(2). Under anaerobic conditions, it also exhibits nitric oxide reductase and FAD reductase activities. However, all these reactions are much lower than NOD activity.</text>
</comment>
<dbReference type="VEuPathDB" id="FungiDB:NCU10051"/>
<keyword evidence="20" id="KW-1185">Reference proteome</keyword>
<evidence type="ECO:0000256" key="9">
    <source>
        <dbReference type="ARBA" id="ARBA00022827"/>
    </source>
</evidence>
<evidence type="ECO:0000256" key="10">
    <source>
        <dbReference type="ARBA" id="ARBA00022857"/>
    </source>
</evidence>
<dbReference type="SUPFAM" id="SSF46458">
    <property type="entry name" value="Globin-like"/>
    <property type="match status" value="1"/>
</dbReference>
<organism evidence="19 20">
    <name type="scientific">Neurospora crassa (strain ATCC 24698 / 74-OR23-1A / CBS 708.71 / DSM 1257 / FGSC 987)</name>
    <dbReference type="NCBI Taxonomy" id="367110"/>
    <lineage>
        <taxon>Eukaryota</taxon>
        <taxon>Fungi</taxon>
        <taxon>Dikarya</taxon>
        <taxon>Ascomycota</taxon>
        <taxon>Pezizomycotina</taxon>
        <taxon>Sordariomycetes</taxon>
        <taxon>Sordariomycetidae</taxon>
        <taxon>Sordariales</taxon>
        <taxon>Sordariaceae</taxon>
        <taxon>Neurospora</taxon>
    </lineage>
</organism>
<evidence type="ECO:0000313" key="20">
    <source>
        <dbReference type="Proteomes" id="UP000001805"/>
    </source>
</evidence>
<dbReference type="Pfam" id="PF00175">
    <property type="entry name" value="NAD_binding_1"/>
    <property type="match status" value="1"/>
</dbReference>
<dbReference type="EMBL" id="CM002242">
    <property type="protein sequence ID" value="EAA28703.2"/>
    <property type="molecule type" value="Genomic_DNA"/>
</dbReference>
<dbReference type="SUPFAM" id="SSF63380">
    <property type="entry name" value="Riboflavin synthase domain-like"/>
    <property type="match status" value="1"/>
</dbReference>
<dbReference type="GO" id="GO:0005737">
    <property type="term" value="C:cytoplasm"/>
    <property type="evidence" value="ECO:0000318"/>
    <property type="project" value="GO_Central"/>
</dbReference>